<keyword evidence="12" id="KW-1185">Reference proteome</keyword>
<name>A0A9N8DZ37_9STRA</name>
<dbReference type="PANTHER" id="PTHR31646:SF1">
    <property type="entry name" value="ALPHA-1,2-MANNOSYLTRANSFERASE MNN2"/>
    <property type="match status" value="1"/>
</dbReference>
<organism evidence="11 12">
    <name type="scientific">Seminavis robusta</name>
    <dbReference type="NCBI Taxonomy" id="568900"/>
    <lineage>
        <taxon>Eukaryota</taxon>
        <taxon>Sar</taxon>
        <taxon>Stramenopiles</taxon>
        <taxon>Ochrophyta</taxon>
        <taxon>Bacillariophyta</taxon>
        <taxon>Bacillariophyceae</taxon>
        <taxon>Bacillariophycidae</taxon>
        <taxon>Naviculales</taxon>
        <taxon>Naviculaceae</taxon>
        <taxon>Seminavis</taxon>
    </lineage>
</organism>
<comment type="caution">
    <text evidence="11">The sequence shown here is derived from an EMBL/GenBank/DDBJ whole genome shotgun (WGS) entry which is preliminary data.</text>
</comment>
<keyword evidence="8" id="KW-0333">Golgi apparatus</keyword>
<protein>
    <submittedName>
        <fullName evidence="11">Alpha-1,2-mannosyltransferase MNN5</fullName>
    </submittedName>
</protein>
<gene>
    <name evidence="11" type="ORF">SEMRO_491_G153620.1</name>
</gene>
<evidence type="ECO:0000256" key="6">
    <source>
        <dbReference type="ARBA" id="ARBA00022968"/>
    </source>
</evidence>
<dbReference type="PANTHER" id="PTHR31646">
    <property type="entry name" value="ALPHA-1,2-MANNOSYLTRANSFERASE MNN2"/>
    <property type="match status" value="1"/>
</dbReference>
<proteinExistence type="inferred from homology"/>
<evidence type="ECO:0000256" key="4">
    <source>
        <dbReference type="ARBA" id="ARBA00022679"/>
    </source>
</evidence>
<dbReference type="OrthoDB" id="430354at2759"/>
<evidence type="ECO:0000256" key="9">
    <source>
        <dbReference type="ARBA" id="ARBA00023136"/>
    </source>
</evidence>
<evidence type="ECO:0000256" key="2">
    <source>
        <dbReference type="ARBA" id="ARBA00004606"/>
    </source>
</evidence>
<dbReference type="InterPro" id="IPR029044">
    <property type="entry name" value="Nucleotide-diphossugar_trans"/>
</dbReference>
<keyword evidence="6" id="KW-0735">Signal-anchor</keyword>
<comment type="subcellular location">
    <subcellularLocation>
        <location evidence="10">Endomembrane system</location>
        <topology evidence="10">Single-pass membrane protein</topology>
    </subcellularLocation>
    <subcellularLocation>
        <location evidence="1">Golgi apparatus membrane</location>
    </subcellularLocation>
    <subcellularLocation>
        <location evidence="2">Membrane</location>
        <topology evidence="2">Single-pass type II membrane protein</topology>
    </subcellularLocation>
</comment>
<dbReference type="EMBL" id="CAICTM010000490">
    <property type="protein sequence ID" value="CAB9511563.1"/>
    <property type="molecule type" value="Genomic_DNA"/>
</dbReference>
<reference evidence="11" key="1">
    <citation type="submission" date="2020-06" db="EMBL/GenBank/DDBJ databases">
        <authorList>
            <consortium name="Plant Systems Biology data submission"/>
        </authorList>
    </citation>
    <scope>NUCLEOTIDE SEQUENCE</scope>
    <source>
        <strain evidence="11">D6</strain>
    </source>
</reference>
<evidence type="ECO:0000256" key="5">
    <source>
        <dbReference type="ARBA" id="ARBA00022692"/>
    </source>
</evidence>
<accession>A0A9N8DZ37</accession>
<dbReference type="Pfam" id="PF11051">
    <property type="entry name" value="Mannosyl_trans3"/>
    <property type="match status" value="1"/>
</dbReference>
<evidence type="ECO:0000256" key="10">
    <source>
        <dbReference type="ARBA" id="ARBA00037847"/>
    </source>
</evidence>
<evidence type="ECO:0000256" key="7">
    <source>
        <dbReference type="ARBA" id="ARBA00022989"/>
    </source>
</evidence>
<keyword evidence="9" id="KW-0472">Membrane</keyword>
<dbReference type="SUPFAM" id="SSF53448">
    <property type="entry name" value="Nucleotide-diphospho-sugar transferases"/>
    <property type="match status" value="1"/>
</dbReference>
<evidence type="ECO:0000256" key="1">
    <source>
        <dbReference type="ARBA" id="ARBA00004394"/>
    </source>
</evidence>
<keyword evidence="5" id="KW-0812">Transmembrane</keyword>
<evidence type="ECO:0000313" key="11">
    <source>
        <dbReference type="EMBL" id="CAB9511563.1"/>
    </source>
</evidence>
<dbReference type="AlphaFoldDB" id="A0A9N8DZ37"/>
<keyword evidence="4" id="KW-0808">Transferase</keyword>
<evidence type="ECO:0000313" key="12">
    <source>
        <dbReference type="Proteomes" id="UP001153069"/>
    </source>
</evidence>
<dbReference type="GO" id="GO:0000139">
    <property type="term" value="C:Golgi membrane"/>
    <property type="evidence" value="ECO:0007669"/>
    <property type="project" value="UniProtKB-SubCell"/>
</dbReference>
<dbReference type="GO" id="GO:0000026">
    <property type="term" value="F:alpha-1,2-mannosyltransferase activity"/>
    <property type="evidence" value="ECO:0007669"/>
    <property type="project" value="TreeGrafter"/>
</dbReference>
<keyword evidence="7" id="KW-1133">Transmembrane helix</keyword>
<dbReference type="InterPro" id="IPR022751">
    <property type="entry name" value="Alpha_mannosyltransferase"/>
</dbReference>
<sequence length="481" mass="55153">MSWVQAANTPFLLTQLFNRSIDSHNDKLKCIGWRRTENCSPLGSVIEDKNRPVGFLRSFLYNRKSCNQQIPVYGDESGYCEMETRAGQVVKVFQKGCQEGVHHAGRPEAHFSCHMAASFLKYKNRMMSYEPDKPIAISDHAVPFRGIVMQVYGRILPSVYSLVKVLREFHGCKLPIELWSGPGEVTESDPVVQQLLAETNTTLRIISDASITSYMSKPYSIVHSQFDQVLWLDSDNFPSRDPSFLFETVEFQQNGAIFWKDFWRPQMNDFFLTKSSLAWELFDIPPDSPIREEMEMEAGQLVIDRRRSRKALNALLFLTMTFKEIIEPMDLLLGDKDLFRFAFHATNTPFYYMEKPSGFAGVSTKSWSSFNSKKVCSHTMMQPDPMGNPLFFHRNLAKLVDRNSLQKIWEKGMRFIGASDAQYHVDMFRNQSRPEGCFAPSDPAYFEELDFGIGSNVSQFEDKILFYAGEALSILEKAMNG</sequence>
<dbReference type="GO" id="GO:0046354">
    <property type="term" value="P:mannan biosynthetic process"/>
    <property type="evidence" value="ECO:0007669"/>
    <property type="project" value="TreeGrafter"/>
</dbReference>
<evidence type="ECO:0000256" key="3">
    <source>
        <dbReference type="ARBA" id="ARBA00009105"/>
    </source>
</evidence>
<comment type="similarity">
    <text evidence="3">Belongs to the MNN1/MNT family.</text>
</comment>
<evidence type="ECO:0000256" key="8">
    <source>
        <dbReference type="ARBA" id="ARBA00023034"/>
    </source>
</evidence>
<dbReference type="Proteomes" id="UP001153069">
    <property type="component" value="Unassembled WGS sequence"/>
</dbReference>